<gene>
    <name evidence="1" type="ORF">PISMIDRAFT_675019</name>
</gene>
<dbReference type="EMBL" id="KN833697">
    <property type="protein sequence ID" value="KIK27173.1"/>
    <property type="molecule type" value="Genomic_DNA"/>
</dbReference>
<dbReference type="AlphaFoldDB" id="A0A0D0A546"/>
<reference evidence="2" key="2">
    <citation type="submission" date="2015-01" db="EMBL/GenBank/DDBJ databases">
        <title>Evolutionary Origins and Diversification of the Mycorrhizal Mutualists.</title>
        <authorList>
            <consortium name="DOE Joint Genome Institute"/>
            <consortium name="Mycorrhizal Genomics Consortium"/>
            <person name="Kohler A."/>
            <person name="Kuo A."/>
            <person name="Nagy L.G."/>
            <person name="Floudas D."/>
            <person name="Copeland A."/>
            <person name="Barry K.W."/>
            <person name="Cichocki N."/>
            <person name="Veneault-Fourrey C."/>
            <person name="LaButti K."/>
            <person name="Lindquist E.A."/>
            <person name="Lipzen A."/>
            <person name="Lundell T."/>
            <person name="Morin E."/>
            <person name="Murat C."/>
            <person name="Riley R."/>
            <person name="Ohm R."/>
            <person name="Sun H."/>
            <person name="Tunlid A."/>
            <person name="Henrissat B."/>
            <person name="Grigoriev I.V."/>
            <person name="Hibbett D.S."/>
            <person name="Martin F."/>
        </authorList>
    </citation>
    <scope>NUCLEOTIDE SEQUENCE [LARGE SCALE GENOMIC DNA]</scope>
    <source>
        <strain evidence="2">441</strain>
    </source>
</reference>
<evidence type="ECO:0000313" key="1">
    <source>
        <dbReference type="EMBL" id="KIK27173.1"/>
    </source>
</evidence>
<dbReference type="HOGENOM" id="CLU_2794871_0_0_1"/>
<dbReference type="Proteomes" id="UP000054018">
    <property type="component" value="Unassembled WGS sequence"/>
</dbReference>
<accession>A0A0D0A546</accession>
<organism evidence="1 2">
    <name type="scientific">Pisolithus microcarpus 441</name>
    <dbReference type="NCBI Taxonomy" id="765257"/>
    <lineage>
        <taxon>Eukaryota</taxon>
        <taxon>Fungi</taxon>
        <taxon>Dikarya</taxon>
        <taxon>Basidiomycota</taxon>
        <taxon>Agaricomycotina</taxon>
        <taxon>Agaricomycetes</taxon>
        <taxon>Agaricomycetidae</taxon>
        <taxon>Boletales</taxon>
        <taxon>Sclerodermatineae</taxon>
        <taxon>Pisolithaceae</taxon>
        <taxon>Pisolithus</taxon>
    </lineage>
</organism>
<sequence>MPTFKSCCGSVLHRRERPDTRICSYNSKCTVSNTAPAIQRWKRQWVARPSITYKEDIVGIDHMEGDTV</sequence>
<protein>
    <submittedName>
        <fullName evidence="1">Uncharacterized protein</fullName>
    </submittedName>
</protein>
<reference evidence="1 2" key="1">
    <citation type="submission" date="2014-04" db="EMBL/GenBank/DDBJ databases">
        <authorList>
            <consortium name="DOE Joint Genome Institute"/>
            <person name="Kuo A."/>
            <person name="Kohler A."/>
            <person name="Costa M.D."/>
            <person name="Nagy L.G."/>
            <person name="Floudas D."/>
            <person name="Copeland A."/>
            <person name="Barry K.W."/>
            <person name="Cichocki N."/>
            <person name="Veneault-Fourrey C."/>
            <person name="LaButti K."/>
            <person name="Lindquist E.A."/>
            <person name="Lipzen A."/>
            <person name="Lundell T."/>
            <person name="Morin E."/>
            <person name="Murat C."/>
            <person name="Sun H."/>
            <person name="Tunlid A."/>
            <person name="Henrissat B."/>
            <person name="Grigoriev I.V."/>
            <person name="Hibbett D.S."/>
            <person name="Martin F."/>
            <person name="Nordberg H.P."/>
            <person name="Cantor M.N."/>
            <person name="Hua S.X."/>
        </authorList>
    </citation>
    <scope>NUCLEOTIDE SEQUENCE [LARGE SCALE GENOMIC DNA]</scope>
    <source>
        <strain evidence="1 2">441</strain>
    </source>
</reference>
<evidence type="ECO:0000313" key="2">
    <source>
        <dbReference type="Proteomes" id="UP000054018"/>
    </source>
</evidence>
<keyword evidence="2" id="KW-1185">Reference proteome</keyword>
<proteinExistence type="predicted"/>
<name>A0A0D0A546_9AGAM</name>